<name>A0A1M5FSE2_9BACT</name>
<gene>
    <name evidence="1" type="ORF">SAMN05444008_114135</name>
</gene>
<protein>
    <submittedName>
        <fullName evidence="1">Uncharacterized protein</fullName>
    </submittedName>
</protein>
<evidence type="ECO:0000313" key="1">
    <source>
        <dbReference type="EMBL" id="SHF94334.1"/>
    </source>
</evidence>
<accession>A0A1M5FSE2</accession>
<organism evidence="1 2">
    <name type="scientific">Cnuella takakiae</name>
    <dbReference type="NCBI Taxonomy" id="1302690"/>
    <lineage>
        <taxon>Bacteria</taxon>
        <taxon>Pseudomonadati</taxon>
        <taxon>Bacteroidota</taxon>
        <taxon>Chitinophagia</taxon>
        <taxon>Chitinophagales</taxon>
        <taxon>Chitinophagaceae</taxon>
        <taxon>Cnuella</taxon>
    </lineage>
</organism>
<dbReference type="EMBL" id="FQUO01000014">
    <property type="protein sequence ID" value="SHF94334.1"/>
    <property type="molecule type" value="Genomic_DNA"/>
</dbReference>
<proteinExistence type="predicted"/>
<evidence type="ECO:0000313" key="2">
    <source>
        <dbReference type="Proteomes" id="UP000184368"/>
    </source>
</evidence>
<dbReference type="AlphaFoldDB" id="A0A1M5FSE2"/>
<sequence length="86" mass="9608">MLTANVSGVGEGREFWFLSPQSVFFYSIKILSSALIHQPCFCQSHVVRLASSSKRIDLKVKELASYCIETDSPIIVPAIICYSRSH</sequence>
<keyword evidence="2" id="KW-1185">Reference proteome</keyword>
<reference evidence="1 2" key="1">
    <citation type="submission" date="2016-11" db="EMBL/GenBank/DDBJ databases">
        <authorList>
            <person name="Jaros S."/>
            <person name="Januszkiewicz K."/>
            <person name="Wedrychowicz H."/>
        </authorList>
    </citation>
    <scope>NUCLEOTIDE SEQUENCE [LARGE SCALE GENOMIC DNA]</scope>
    <source>
        <strain evidence="1 2">DSM 26897</strain>
    </source>
</reference>
<dbReference type="Proteomes" id="UP000184368">
    <property type="component" value="Unassembled WGS sequence"/>
</dbReference>